<dbReference type="EMBL" id="FQVE01000005">
    <property type="protein sequence ID" value="SHG26608.1"/>
    <property type="molecule type" value="Genomic_DNA"/>
</dbReference>
<evidence type="ECO:0000313" key="2">
    <source>
        <dbReference type="Proteomes" id="UP000184108"/>
    </source>
</evidence>
<organism evidence="1 2">
    <name type="scientific">Chryseobacterium vrystaatense</name>
    <dbReference type="NCBI Taxonomy" id="307480"/>
    <lineage>
        <taxon>Bacteria</taxon>
        <taxon>Pseudomonadati</taxon>
        <taxon>Bacteroidota</taxon>
        <taxon>Flavobacteriia</taxon>
        <taxon>Flavobacteriales</taxon>
        <taxon>Weeksellaceae</taxon>
        <taxon>Chryseobacterium group</taxon>
        <taxon>Chryseobacterium</taxon>
    </lineage>
</organism>
<proteinExistence type="predicted"/>
<dbReference type="AlphaFoldDB" id="A0A1M5IE28"/>
<evidence type="ECO:0000313" key="1">
    <source>
        <dbReference type="EMBL" id="SHG26608.1"/>
    </source>
</evidence>
<sequence>MVYPALGMPFCLFLSLMTAVQIVTDRITYLSGELKNRHDNRIL</sequence>
<name>A0A1M5IE28_9FLAO</name>
<dbReference type="Proteomes" id="UP000184108">
    <property type="component" value="Unassembled WGS sequence"/>
</dbReference>
<protein>
    <submittedName>
        <fullName evidence="1">Uncharacterized protein</fullName>
    </submittedName>
</protein>
<accession>A0A1M5IE28</accession>
<gene>
    <name evidence="1" type="ORF">SAMN02787073_3840</name>
</gene>
<reference evidence="2" key="1">
    <citation type="submission" date="2016-11" db="EMBL/GenBank/DDBJ databases">
        <authorList>
            <person name="Varghese N."/>
            <person name="Submissions S."/>
        </authorList>
    </citation>
    <scope>NUCLEOTIDE SEQUENCE [LARGE SCALE GENOMIC DNA]</scope>
    <source>
        <strain evidence="2">YR203</strain>
    </source>
</reference>